<dbReference type="Gene3D" id="2.60.60.30">
    <property type="entry name" value="sav2460 like domains"/>
    <property type="match status" value="1"/>
</dbReference>
<gene>
    <name evidence="3" type="ORF">PCOR1329_LOCUS12656</name>
</gene>
<sequence length="373" mass="40417">PPSPSLKFERKHHHRNAARAPPHPKRRGAMSAAGFGVQVLHRADARASPEDLDLPKGRYGFGVSWDTVRGRSVDIDLQCVVVDRGGAIVDCAYYNNLKAAGAITHSGDEAQGKPDNIEEMVWVNMRKVQQNVSLLVFVVAAYSGGNLQDVSNGRLHVLEEKQTNEIALFEMERSKASVDVVAAMFRTGPGGQDWKLRIIDVPAQAALGQEHSGGARSGRVSMCPQLFAPSSRLRGPGPLEGCPGRHLRLPGKVGATFGQDHPWKHPKRDSSSPSSRDGGWASQCHVLFLRCSTAARVYISRVRKWATAACSLPRVLHARGSGFHDGVLSRMPSSECGVSASSSLFPFLLGHGVSALPAHPPRRGYAQRNQKKQ</sequence>
<dbReference type="InterPro" id="IPR003325">
    <property type="entry name" value="TerD"/>
</dbReference>
<dbReference type="PANTHER" id="PTHR32097">
    <property type="entry name" value="CAMP-BINDING PROTEIN 1-RELATED"/>
    <property type="match status" value="1"/>
</dbReference>
<evidence type="ECO:0000313" key="4">
    <source>
        <dbReference type="Proteomes" id="UP001189429"/>
    </source>
</evidence>
<reference evidence="3" key="1">
    <citation type="submission" date="2023-10" db="EMBL/GenBank/DDBJ databases">
        <authorList>
            <person name="Chen Y."/>
            <person name="Shah S."/>
            <person name="Dougan E. K."/>
            <person name="Thang M."/>
            <person name="Chan C."/>
        </authorList>
    </citation>
    <scope>NUCLEOTIDE SEQUENCE [LARGE SCALE GENOMIC DNA]</scope>
</reference>
<dbReference type="CDD" id="cd06974">
    <property type="entry name" value="TerD_like"/>
    <property type="match status" value="1"/>
</dbReference>
<feature type="compositionally biased region" description="Basic residues" evidence="1">
    <location>
        <begin position="9"/>
        <end position="28"/>
    </location>
</feature>
<comment type="caution">
    <text evidence="3">The sequence shown here is derived from an EMBL/GenBank/DDBJ whole genome shotgun (WGS) entry which is preliminary data.</text>
</comment>
<feature type="non-terminal residue" evidence="3">
    <location>
        <position position="1"/>
    </location>
</feature>
<protein>
    <recommendedName>
        <fullName evidence="2">TerD domain-containing protein</fullName>
    </recommendedName>
</protein>
<evidence type="ECO:0000256" key="1">
    <source>
        <dbReference type="SAM" id="MobiDB-lite"/>
    </source>
</evidence>
<accession>A0ABN9QK31</accession>
<keyword evidence="4" id="KW-1185">Reference proteome</keyword>
<organism evidence="3 4">
    <name type="scientific">Prorocentrum cordatum</name>
    <dbReference type="NCBI Taxonomy" id="2364126"/>
    <lineage>
        <taxon>Eukaryota</taxon>
        <taxon>Sar</taxon>
        <taxon>Alveolata</taxon>
        <taxon>Dinophyceae</taxon>
        <taxon>Prorocentrales</taxon>
        <taxon>Prorocentraceae</taxon>
        <taxon>Prorocentrum</taxon>
    </lineage>
</organism>
<dbReference type="EMBL" id="CAUYUJ010003712">
    <property type="protein sequence ID" value="CAK0806424.1"/>
    <property type="molecule type" value="Genomic_DNA"/>
</dbReference>
<proteinExistence type="predicted"/>
<feature type="non-terminal residue" evidence="3">
    <location>
        <position position="373"/>
    </location>
</feature>
<feature type="region of interest" description="Disordered" evidence="1">
    <location>
        <begin position="251"/>
        <end position="278"/>
    </location>
</feature>
<name>A0ABN9QK31_9DINO</name>
<feature type="region of interest" description="Disordered" evidence="1">
    <location>
        <begin position="1"/>
        <end position="29"/>
    </location>
</feature>
<dbReference type="PANTHER" id="PTHR32097:SF17">
    <property type="entry name" value="CAMP-BINDING PROTEIN 1-RELATED"/>
    <property type="match status" value="1"/>
</dbReference>
<evidence type="ECO:0000313" key="3">
    <source>
        <dbReference type="EMBL" id="CAK0806424.1"/>
    </source>
</evidence>
<dbReference type="Proteomes" id="UP001189429">
    <property type="component" value="Unassembled WGS sequence"/>
</dbReference>
<feature type="domain" description="TerD" evidence="2">
    <location>
        <begin position="61"/>
        <end position="203"/>
    </location>
</feature>
<dbReference type="Pfam" id="PF02342">
    <property type="entry name" value="TerD"/>
    <property type="match status" value="1"/>
</dbReference>
<evidence type="ECO:0000259" key="2">
    <source>
        <dbReference type="Pfam" id="PF02342"/>
    </source>
</evidence>
<dbReference type="InterPro" id="IPR051324">
    <property type="entry name" value="Stress/Tellurium_Resist"/>
</dbReference>